<reference evidence="2" key="1">
    <citation type="submission" date="2020-08" db="EMBL/GenBank/DDBJ databases">
        <title>Multicomponent nature underlies the extraordinary mechanical properties of spider dragline silk.</title>
        <authorList>
            <person name="Kono N."/>
            <person name="Nakamura H."/>
            <person name="Mori M."/>
            <person name="Yoshida Y."/>
            <person name="Ohtoshi R."/>
            <person name="Malay A.D."/>
            <person name="Moran D.A.P."/>
            <person name="Tomita M."/>
            <person name="Numata K."/>
            <person name="Arakawa K."/>
        </authorList>
    </citation>
    <scope>NUCLEOTIDE SEQUENCE</scope>
</reference>
<dbReference type="AlphaFoldDB" id="A0A8X6TY61"/>
<keyword evidence="1" id="KW-0472">Membrane</keyword>
<evidence type="ECO:0000256" key="1">
    <source>
        <dbReference type="SAM" id="Phobius"/>
    </source>
</evidence>
<feature type="transmembrane region" description="Helical" evidence="1">
    <location>
        <begin position="26"/>
        <end position="46"/>
    </location>
</feature>
<keyword evidence="3" id="KW-1185">Reference proteome</keyword>
<name>A0A8X6TY61_NEPPI</name>
<dbReference type="Proteomes" id="UP000887013">
    <property type="component" value="Unassembled WGS sequence"/>
</dbReference>
<keyword evidence="1" id="KW-1133">Transmembrane helix</keyword>
<accession>A0A8X6TY61</accession>
<gene>
    <name evidence="2" type="ORF">NPIL_195681</name>
</gene>
<protein>
    <submittedName>
        <fullName evidence="2">Uncharacterized protein</fullName>
    </submittedName>
</protein>
<evidence type="ECO:0000313" key="3">
    <source>
        <dbReference type="Proteomes" id="UP000887013"/>
    </source>
</evidence>
<proteinExistence type="predicted"/>
<evidence type="ECO:0000313" key="2">
    <source>
        <dbReference type="EMBL" id="GFT59602.1"/>
    </source>
</evidence>
<sequence length="179" mass="20116">MVIATIFEVCLHILQCVLRAFAGFDLLYFIKIVIVSLMIEFIDYFAMQFFNRVFFRQATALVQTVDAAAEPIVPSLTVQKTSENVECESELVPPQGTTSLVETPHEINDQNVIVPEVRSFTVWKICRALDLTATFVPQQSDTAVSFKQFKKSQPVPIVYSVTIFEMCKALGLNAKLADQ</sequence>
<comment type="caution">
    <text evidence="2">The sequence shown here is derived from an EMBL/GenBank/DDBJ whole genome shotgun (WGS) entry which is preliminary data.</text>
</comment>
<keyword evidence="1" id="KW-0812">Transmembrane</keyword>
<dbReference type="EMBL" id="BMAW01067393">
    <property type="protein sequence ID" value="GFT59602.1"/>
    <property type="molecule type" value="Genomic_DNA"/>
</dbReference>
<organism evidence="2 3">
    <name type="scientific">Nephila pilipes</name>
    <name type="common">Giant wood spider</name>
    <name type="synonym">Nephila maculata</name>
    <dbReference type="NCBI Taxonomy" id="299642"/>
    <lineage>
        <taxon>Eukaryota</taxon>
        <taxon>Metazoa</taxon>
        <taxon>Ecdysozoa</taxon>
        <taxon>Arthropoda</taxon>
        <taxon>Chelicerata</taxon>
        <taxon>Arachnida</taxon>
        <taxon>Araneae</taxon>
        <taxon>Araneomorphae</taxon>
        <taxon>Entelegynae</taxon>
        <taxon>Araneoidea</taxon>
        <taxon>Nephilidae</taxon>
        <taxon>Nephila</taxon>
    </lineage>
</organism>